<name>A0A3R6YRL9_9LACO</name>
<dbReference type="GO" id="GO:0005829">
    <property type="term" value="C:cytosol"/>
    <property type="evidence" value="ECO:0007669"/>
    <property type="project" value="TreeGrafter"/>
</dbReference>
<dbReference type="InterPro" id="IPR013520">
    <property type="entry name" value="Ribonucl_H"/>
</dbReference>
<dbReference type="Pfam" id="PF13307">
    <property type="entry name" value="Helicase_C_2"/>
    <property type="match status" value="1"/>
</dbReference>
<dbReference type="Pfam" id="PF00270">
    <property type="entry name" value="DEAD"/>
    <property type="match status" value="1"/>
</dbReference>
<dbReference type="PROSITE" id="PS51192">
    <property type="entry name" value="HELICASE_ATP_BIND_1"/>
    <property type="match status" value="1"/>
</dbReference>
<evidence type="ECO:0000256" key="3">
    <source>
        <dbReference type="ARBA" id="ARBA00022705"/>
    </source>
</evidence>
<dbReference type="EC" id="3.1.-.-" evidence="10 11"/>
<keyword evidence="3" id="KW-0235">DNA replication</keyword>
<comment type="function">
    <text evidence="10 11">3'-5' exonuclease.</text>
</comment>
<reference evidence="14 15" key="1">
    <citation type="submission" date="2018-07" db="EMBL/GenBank/DDBJ databases">
        <title>Genome sequences of six Lactobacillus spp. isolated from bumble bee guts.</title>
        <authorList>
            <person name="Motta E.V.S."/>
            <person name="Moran N.A."/>
        </authorList>
    </citation>
    <scope>NUCLEOTIDE SEQUENCE [LARGE SCALE GENOMIC DNA]</scope>
    <source>
        <strain evidence="14 15">BI-1.1</strain>
    </source>
</reference>
<keyword evidence="4 10" id="KW-0540">Nuclease</keyword>
<evidence type="ECO:0000256" key="2">
    <source>
        <dbReference type="ARBA" id="ARBA00022695"/>
    </source>
</evidence>
<evidence type="ECO:0000313" key="15">
    <source>
        <dbReference type="Proteomes" id="UP000284109"/>
    </source>
</evidence>
<dbReference type="Gene3D" id="3.40.50.300">
    <property type="entry name" value="P-loop containing nucleotide triphosphate hydrolases"/>
    <property type="match status" value="2"/>
</dbReference>
<dbReference type="PANTHER" id="PTHR30231:SF41">
    <property type="entry name" value="DNA POLYMERASE III SUBUNIT EPSILON"/>
    <property type="match status" value="1"/>
</dbReference>
<keyword evidence="5 10" id="KW-0547">Nucleotide-binding</keyword>
<evidence type="ECO:0000256" key="10">
    <source>
        <dbReference type="HAMAP-Rule" id="MF_02206"/>
    </source>
</evidence>
<evidence type="ECO:0000256" key="7">
    <source>
        <dbReference type="ARBA" id="ARBA00022839"/>
    </source>
</evidence>
<dbReference type="HAMAP" id="MF_02206">
    <property type="entry name" value="DinG_exonucl"/>
    <property type="match status" value="1"/>
</dbReference>
<proteinExistence type="inferred from homology"/>
<dbReference type="OrthoDB" id="9803913at2"/>
<dbReference type="Pfam" id="PF00929">
    <property type="entry name" value="RNase_T"/>
    <property type="match status" value="1"/>
</dbReference>
<keyword evidence="7 10" id="KW-0269">Exonuclease</keyword>
<dbReference type="RefSeq" id="WP_118901745.1">
    <property type="nucleotide sequence ID" value="NZ_QOCR01000004.1"/>
</dbReference>
<feature type="domain" description="Helicase ATP-binding" evidence="12">
    <location>
        <begin position="269"/>
        <end position="475"/>
    </location>
</feature>
<dbReference type="SMART" id="SM00491">
    <property type="entry name" value="HELICc2"/>
    <property type="match status" value="1"/>
</dbReference>
<gene>
    <name evidence="10 11" type="primary">dinG</name>
    <name evidence="14" type="ORF">DS831_06695</name>
</gene>
<evidence type="ECO:0000256" key="4">
    <source>
        <dbReference type="ARBA" id="ARBA00022722"/>
    </source>
</evidence>
<dbReference type="GO" id="GO:0045004">
    <property type="term" value="P:DNA replication proofreading"/>
    <property type="evidence" value="ECO:0007669"/>
    <property type="project" value="TreeGrafter"/>
</dbReference>
<comment type="similarity">
    <text evidence="10 11">Belongs to the helicase family. DinG subfamily. Type 2 sub-subfamily.</text>
</comment>
<dbReference type="PANTHER" id="PTHR30231">
    <property type="entry name" value="DNA POLYMERASE III SUBUNIT EPSILON"/>
    <property type="match status" value="1"/>
</dbReference>
<keyword evidence="15" id="KW-1185">Reference proteome</keyword>
<feature type="binding site" evidence="10">
    <location>
        <begin position="282"/>
        <end position="289"/>
    </location>
    <ligand>
        <name>ATP</name>
        <dbReference type="ChEBI" id="CHEBI:30616"/>
    </ligand>
</feature>
<dbReference type="Proteomes" id="UP000284109">
    <property type="component" value="Unassembled WGS sequence"/>
</dbReference>
<dbReference type="InterPro" id="IPR006054">
    <property type="entry name" value="DnaQ"/>
</dbReference>
<dbReference type="Gene3D" id="3.30.420.10">
    <property type="entry name" value="Ribonuclease H-like superfamily/Ribonuclease H"/>
    <property type="match status" value="1"/>
</dbReference>
<sequence length="929" mass="107022">MMIKEKYVVVDLETTGTQFKSGDQIIQFAAVVIEGQQITDKYNFLINPQKELSSKIAELTGLTNAQLEQQPGFAHFAHQIQAVLDGAVFVAHNVNFDLPFLQSELQAAGINYVPQAAIDTVELAQILLPEAPSFKLADLTSYLNIQHLNPHQADSDALVTAQLFLYLQQQLLHLPQPTLQLLKYFTHSLIRQTGDFVELMIDQACKNPSKLPDYLINIQGLVFKKPQTVVNSTPMNSKYPVTTAKKSTIFNQTITCRPQQMKMMNFIQRKVSQQTPLALVDAPTGMGKTLGYLFPLSYYLDQGKQVIIATSTKLLQQQLIQESLPLLERLRQRQYSATIINSAHNYLDLDNFYQVLRHNFGHRQTDLVKMRIIVWLTQTQTGELSELNLTNYQSDFFKLIVSNGHRQSGLFYEYDFWRRRWQNALQSDILITNHAYLLDNLDTKLWDNKRVLLIDEANNILQQSLKPQAHLIFRTLKDALKKISDILYQQRVTIRNFFNQTRFNSWTHDDLLALDADFNTAKQRLEFLEADLLSNYLKKQIPLSKRKSEMVLTLSSEQLHHRTVKSLNKLAQDLQAILARLTKLLQLYEVTKTNSLLTIEQIIYQLKIQYQVLWQQEHQLEQVLAGLSVWQPDTGLMVMMQDYSNWDSISLATQMFNQNTIVTKLQEKFRTTIFIGAALQYHHSFRNFCQQLGIKEKLPKKDYLILKRDYDLNQQLQVYLPRDVANPRNNPEFDNYLAHSIARLLTNTTCKALIMFNSLATLQTAYQYLISTKISDQREILAQGITGSNQRIKKRFYLNPTAILLAANSFGEGLNLSAGELKLLVITRLPFEAPSNPLVQAKNNYWRQQGFNPFQVESLPTAVRRLKQEVGRLIRSPSDQGIIVILDDRIASTKYGERMYHELELPPYNNQLAISEIALQINMLLRTNF</sequence>
<dbReference type="InterPro" id="IPR027417">
    <property type="entry name" value="P-loop_NTPase"/>
</dbReference>
<evidence type="ECO:0000259" key="12">
    <source>
        <dbReference type="PROSITE" id="PS51192"/>
    </source>
</evidence>
<evidence type="ECO:0000259" key="13">
    <source>
        <dbReference type="PROSITE" id="PS51193"/>
    </source>
</evidence>
<keyword evidence="6 10" id="KW-0378">Hydrolase</keyword>
<feature type="domain" description="Helicase ATP-binding" evidence="13">
    <location>
        <begin position="246"/>
        <end position="502"/>
    </location>
</feature>
<dbReference type="CDD" id="cd06127">
    <property type="entry name" value="DEDDh"/>
    <property type="match status" value="1"/>
</dbReference>
<comment type="caution">
    <text evidence="14">The sequence shown here is derived from an EMBL/GenBank/DDBJ whole genome shotgun (WGS) entry which is preliminary data.</text>
</comment>
<evidence type="ECO:0000313" key="14">
    <source>
        <dbReference type="EMBL" id="RHW49847.1"/>
    </source>
</evidence>
<dbReference type="InterPro" id="IPR011545">
    <property type="entry name" value="DEAD/DEAH_box_helicase_dom"/>
</dbReference>
<dbReference type="InterPro" id="IPR012337">
    <property type="entry name" value="RNaseH-like_sf"/>
</dbReference>
<dbReference type="InterPro" id="IPR036397">
    <property type="entry name" value="RNaseH_sf"/>
</dbReference>
<dbReference type="EMBL" id="QOCR01000004">
    <property type="protein sequence ID" value="RHW49847.1"/>
    <property type="molecule type" value="Genomic_DNA"/>
</dbReference>
<keyword evidence="8 10" id="KW-0067">ATP-binding</keyword>
<evidence type="ECO:0000256" key="8">
    <source>
        <dbReference type="ARBA" id="ARBA00022840"/>
    </source>
</evidence>
<dbReference type="GO" id="GO:0016818">
    <property type="term" value="F:hydrolase activity, acting on acid anhydrides, in phosphorus-containing anhydrides"/>
    <property type="evidence" value="ECO:0007669"/>
    <property type="project" value="InterPro"/>
</dbReference>
<dbReference type="PROSITE" id="PS51193">
    <property type="entry name" value="HELICASE_ATP_BIND_2"/>
    <property type="match status" value="1"/>
</dbReference>
<dbReference type="GO" id="GO:0008408">
    <property type="term" value="F:3'-5' exonuclease activity"/>
    <property type="evidence" value="ECO:0007669"/>
    <property type="project" value="UniProtKB-UniRule"/>
</dbReference>
<dbReference type="InterPro" id="IPR014013">
    <property type="entry name" value="Helic_SF1/SF2_ATP-bd_DinG/Rad3"/>
</dbReference>
<keyword evidence="1" id="KW-0808">Transferase</keyword>
<dbReference type="NCBIfam" id="TIGR00573">
    <property type="entry name" value="dnaq"/>
    <property type="match status" value="1"/>
</dbReference>
<evidence type="ECO:0000256" key="5">
    <source>
        <dbReference type="ARBA" id="ARBA00022741"/>
    </source>
</evidence>
<evidence type="ECO:0000256" key="11">
    <source>
        <dbReference type="RuleBase" id="RU364106"/>
    </source>
</evidence>
<evidence type="ECO:0000256" key="1">
    <source>
        <dbReference type="ARBA" id="ARBA00022679"/>
    </source>
</evidence>
<dbReference type="SMART" id="SM00487">
    <property type="entry name" value="DEXDc"/>
    <property type="match status" value="1"/>
</dbReference>
<organism evidence="14 15">
    <name type="scientific">Bombilactobacillus bombi</name>
    <dbReference type="NCBI Taxonomy" id="1303590"/>
    <lineage>
        <taxon>Bacteria</taxon>
        <taxon>Bacillati</taxon>
        <taxon>Bacillota</taxon>
        <taxon>Bacilli</taxon>
        <taxon>Lactobacillales</taxon>
        <taxon>Lactobacillaceae</taxon>
        <taxon>Bombilactobacillus</taxon>
    </lineage>
</organism>
<dbReference type="SMART" id="SM00479">
    <property type="entry name" value="EXOIII"/>
    <property type="match status" value="1"/>
</dbReference>
<keyword evidence="9" id="KW-0239">DNA-directed DNA polymerase</keyword>
<evidence type="ECO:0000256" key="9">
    <source>
        <dbReference type="ARBA" id="ARBA00022932"/>
    </source>
</evidence>
<dbReference type="FunFam" id="3.30.420.10:FF:000045">
    <property type="entry name" value="3'-5' exonuclease DinG"/>
    <property type="match status" value="1"/>
</dbReference>
<dbReference type="SUPFAM" id="SSF53098">
    <property type="entry name" value="Ribonuclease H-like"/>
    <property type="match status" value="1"/>
</dbReference>
<keyword evidence="2" id="KW-0548">Nucleotidyltransferase</keyword>
<accession>A0A3R6YRL9</accession>
<dbReference type="GO" id="GO:0005524">
    <property type="term" value="F:ATP binding"/>
    <property type="evidence" value="ECO:0007669"/>
    <property type="project" value="UniProtKB-UniRule"/>
</dbReference>
<dbReference type="InterPro" id="IPR006310">
    <property type="entry name" value="DinG"/>
</dbReference>
<dbReference type="GO" id="GO:0003887">
    <property type="term" value="F:DNA-directed DNA polymerase activity"/>
    <property type="evidence" value="ECO:0007669"/>
    <property type="project" value="UniProtKB-KW"/>
</dbReference>
<dbReference type="NCBIfam" id="TIGR01407">
    <property type="entry name" value="dinG_rel"/>
    <property type="match status" value="1"/>
</dbReference>
<dbReference type="SUPFAM" id="SSF52540">
    <property type="entry name" value="P-loop containing nucleoside triphosphate hydrolases"/>
    <property type="match status" value="2"/>
</dbReference>
<dbReference type="InterPro" id="IPR006555">
    <property type="entry name" value="ATP-dep_Helicase_C"/>
</dbReference>
<dbReference type="AlphaFoldDB" id="A0A3R6YRL9"/>
<dbReference type="GO" id="GO:0003677">
    <property type="term" value="F:DNA binding"/>
    <property type="evidence" value="ECO:0007669"/>
    <property type="project" value="InterPro"/>
</dbReference>
<dbReference type="GO" id="GO:0004386">
    <property type="term" value="F:helicase activity"/>
    <property type="evidence" value="ECO:0007669"/>
    <property type="project" value="InterPro"/>
</dbReference>
<evidence type="ECO:0000256" key="6">
    <source>
        <dbReference type="ARBA" id="ARBA00022801"/>
    </source>
</evidence>
<protein>
    <recommendedName>
        <fullName evidence="10 11">3'-5' exonuclease DinG</fullName>
        <ecNumber evidence="10 11">3.1.-.-</ecNumber>
    </recommendedName>
</protein>
<comment type="caution">
    <text evidence="10">Lacks conserved residue(s) required for the propagation of feature annotation.</text>
</comment>
<dbReference type="InterPro" id="IPR014001">
    <property type="entry name" value="Helicase_ATP-bd"/>
</dbReference>